<proteinExistence type="predicted"/>
<dbReference type="RefSeq" id="WP_041121549.1">
    <property type="nucleotide sequence ID" value="NZ_JXRQ01000015.1"/>
</dbReference>
<dbReference type="Gene3D" id="3.20.80.10">
    <property type="entry name" value="Regulatory factor, effector binding domain"/>
    <property type="match status" value="1"/>
</dbReference>
<evidence type="ECO:0000313" key="2">
    <source>
        <dbReference type="Proteomes" id="UP000031950"/>
    </source>
</evidence>
<gene>
    <name evidence="1" type="ORF">KP77_09280</name>
</gene>
<protein>
    <submittedName>
        <fullName evidence="1">Uncharacterized protein</fullName>
    </submittedName>
</protein>
<sequence>MEAKVENKTFKLIGLKGKSKFKNFSLEVPSLASVLLRKIDDTPYHKGTEAGVFEPCAGDVEAEGVFYVGVLTDELPREIPEELTVIKISEKYAVTEGNINHISELHQKLNDWIRAEGHTRKEEDFIVETYHPQPEGENVKVYLPLKRNS</sequence>
<evidence type="ECO:0000313" key="1">
    <source>
        <dbReference type="EMBL" id="KIL51416.1"/>
    </source>
</evidence>
<dbReference type="AlphaFoldDB" id="A0A0C2W483"/>
<dbReference type="EMBL" id="JXRQ01000015">
    <property type="protein sequence ID" value="KIL51416.1"/>
    <property type="molecule type" value="Genomic_DNA"/>
</dbReference>
<keyword evidence="2" id="KW-1185">Reference proteome</keyword>
<dbReference type="InterPro" id="IPR011256">
    <property type="entry name" value="Reg_factor_effector_dom_sf"/>
</dbReference>
<name>A0A0C2W483_9BACL</name>
<dbReference type="PATRIC" id="fig|135826.4.peg.923"/>
<organism evidence="1 2">
    <name type="scientific">Jeotgalibacillus alimentarius</name>
    <dbReference type="NCBI Taxonomy" id="135826"/>
    <lineage>
        <taxon>Bacteria</taxon>
        <taxon>Bacillati</taxon>
        <taxon>Bacillota</taxon>
        <taxon>Bacilli</taxon>
        <taxon>Bacillales</taxon>
        <taxon>Caryophanaceae</taxon>
        <taxon>Jeotgalibacillus</taxon>
    </lineage>
</organism>
<dbReference type="STRING" id="135826.KP77_09280"/>
<comment type="caution">
    <text evidence="1">The sequence shown here is derived from an EMBL/GenBank/DDBJ whole genome shotgun (WGS) entry which is preliminary data.</text>
</comment>
<dbReference type="OrthoDB" id="2863365at2"/>
<dbReference type="Proteomes" id="UP000031950">
    <property type="component" value="Unassembled WGS sequence"/>
</dbReference>
<reference evidence="1 2" key="1">
    <citation type="submission" date="2015-01" db="EMBL/GenBank/DDBJ databases">
        <title>Genome sequence of Jeotgalibacillus alimentarius.</title>
        <authorList>
            <person name="Goh K.M."/>
            <person name="Chan K.-G."/>
            <person name="Yaakop A.S."/>
            <person name="Ee R."/>
            <person name="Gan H.M."/>
            <person name="Chan C.S."/>
        </authorList>
    </citation>
    <scope>NUCLEOTIDE SEQUENCE [LARGE SCALE GENOMIC DNA]</scope>
    <source>
        <strain evidence="1 2">YKJ-13</strain>
    </source>
</reference>
<accession>A0A0C2W483</accession>